<comment type="caution">
    <text evidence="3">The sequence shown here is derived from an EMBL/GenBank/DDBJ whole genome shotgun (WGS) entry which is preliminary data.</text>
</comment>
<reference evidence="3" key="1">
    <citation type="submission" date="2021-01" db="EMBL/GenBank/DDBJ databases">
        <authorList>
            <consortium name="Genoscope - CEA"/>
            <person name="William W."/>
        </authorList>
    </citation>
    <scope>NUCLEOTIDE SEQUENCE</scope>
</reference>
<evidence type="ECO:0000256" key="1">
    <source>
        <dbReference type="SAM" id="MobiDB-lite"/>
    </source>
</evidence>
<dbReference type="PROSITE" id="PS00973">
    <property type="entry name" value="USP_2"/>
    <property type="match status" value="1"/>
</dbReference>
<evidence type="ECO:0000313" key="4">
    <source>
        <dbReference type="Proteomes" id="UP000692954"/>
    </source>
</evidence>
<dbReference type="EMBL" id="CAJJDN010000032">
    <property type="protein sequence ID" value="CAD8074588.1"/>
    <property type="molecule type" value="Genomic_DNA"/>
</dbReference>
<dbReference type="Pfam" id="PF00443">
    <property type="entry name" value="UCH"/>
    <property type="match status" value="1"/>
</dbReference>
<dbReference type="OrthoDB" id="420187at2759"/>
<dbReference type="InterPro" id="IPR001394">
    <property type="entry name" value="Peptidase_C19_UCH"/>
</dbReference>
<dbReference type="AlphaFoldDB" id="A0A8S1M1E1"/>
<evidence type="ECO:0000313" key="3">
    <source>
        <dbReference type="EMBL" id="CAD8074588.1"/>
    </source>
</evidence>
<dbReference type="GO" id="GO:0005829">
    <property type="term" value="C:cytosol"/>
    <property type="evidence" value="ECO:0007669"/>
    <property type="project" value="TreeGrafter"/>
</dbReference>
<organism evidence="3 4">
    <name type="scientific">Paramecium sonneborni</name>
    <dbReference type="NCBI Taxonomy" id="65129"/>
    <lineage>
        <taxon>Eukaryota</taxon>
        <taxon>Sar</taxon>
        <taxon>Alveolata</taxon>
        <taxon>Ciliophora</taxon>
        <taxon>Intramacronucleata</taxon>
        <taxon>Oligohymenophorea</taxon>
        <taxon>Peniculida</taxon>
        <taxon>Parameciidae</taxon>
        <taxon>Paramecium</taxon>
    </lineage>
</organism>
<dbReference type="PROSITE" id="PS00972">
    <property type="entry name" value="USP_1"/>
    <property type="match status" value="1"/>
</dbReference>
<dbReference type="PANTHER" id="PTHR24006:SF827">
    <property type="entry name" value="UBIQUITIN CARBOXYL-TERMINAL HYDROLASE 34"/>
    <property type="match status" value="1"/>
</dbReference>
<dbReference type="PROSITE" id="PS50235">
    <property type="entry name" value="USP_3"/>
    <property type="match status" value="1"/>
</dbReference>
<keyword evidence="4" id="KW-1185">Reference proteome</keyword>
<dbReference type="Proteomes" id="UP000692954">
    <property type="component" value="Unassembled WGS sequence"/>
</dbReference>
<dbReference type="PANTHER" id="PTHR24006">
    <property type="entry name" value="UBIQUITIN CARBOXYL-TERMINAL HYDROLASE"/>
    <property type="match status" value="1"/>
</dbReference>
<dbReference type="GO" id="GO:0016579">
    <property type="term" value="P:protein deubiquitination"/>
    <property type="evidence" value="ECO:0007669"/>
    <property type="project" value="InterPro"/>
</dbReference>
<feature type="compositionally biased region" description="Basic and acidic residues" evidence="1">
    <location>
        <begin position="16"/>
        <end position="25"/>
    </location>
</feature>
<name>A0A8S1M1E1_9CILI</name>
<protein>
    <recommendedName>
        <fullName evidence="2">USP domain-containing protein</fullName>
    </recommendedName>
</protein>
<dbReference type="CDD" id="cd02257">
    <property type="entry name" value="Peptidase_C19"/>
    <property type="match status" value="1"/>
</dbReference>
<dbReference type="InterPro" id="IPR018200">
    <property type="entry name" value="USP_CS"/>
</dbReference>
<gene>
    <name evidence="3" type="ORF">PSON_ATCC_30995.1.T0320175</name>
</gene>
<dbReference type="InterPro" id="IPR050164">
    <property type="entry name" value="Peptidase_C19"/>
</dbReference>
<proteinExistence type="predicted"/>
<dbReference type="GO" id="GO:0004843">
    <property type="term" value="F:cysteine-type deubiquitinase activity"/>
    <property type="evidence" value="ECO:0007669"/>
    <property type="project" value="InterPro"/>
</dbReference>
<accession>A0A8S1M1E1</accession>
<feature type="region of interest" description="Disordered" evidence="1">
    <location>
        <begin position="1"/>
        <end position="25"/>
    </location>
</feature>
<dbReference type="GO" id="GO:0005634">
    <property type="term" value="C:nucleus"/>
    <property type="evidence" value="ECO:0007669"/>
    <property type="project" value="TreeGrafter"/>
</dbReference>
<feature type="domain" description="USP" evidence="2">
    <location>
        <begin position="33"/>
        <end position="311"/>
    </location>
</feature>
<evidence type="ECO:0000259" key="2">
    <source>
        <dbReference type="PROSITE" id="PS50235"/>
    </source>
</evidence>
<sequence length="311" mass="36674">MYRTSNQAYGSGVVTRNKEQMNQKPQDVDPIRIGIENIGNTCYINSMLQCLFNTPAISTAMKSYRDNKNSSELFKQFYKIWFSIQAEIEPEHNDIIQFKKLMNQHREFDNFNQQDCIEFFHVFLDIVNTAFLTQPFFGQLTYQINCQSCNNSSKQTEQFINLSIYIQQACKLSQLIYDYFKPEQLASQEKCRKCQKTSPLTRRTNLSASPMVLVIQLKRYDQRQARSNYAIEIEQSLVLKGFCDQSPQYKLYAVINHQGYTIYSGHYTCLIKGKNCWYNFNDQRVSEYSNKVVDEELQKSQNSYVLFYQRQ</sequence>
<dbReference type="InterPro" id="IPR028889">
    <property type="entry name" value="USP"/>
</dbReference>